<feature type="region of interest" description="Disordered" evidence="1">
    <location>
        <begin position="177"/>
        <end position="200"/>
    </location>
</feature>
<dbReference type="AlphaFoldDB" id="A0A377ZTZ7"/>
<evidence type="ECO:0000313" key="2">
    <source>
        <dbReference type="EMBL" id="STU82282.1"/>
    </source>
</evidence>
<sequence length="200" mass="22816">MFEVYSLFAFIINVLQTKKRGMKKELNRALPTQSKEPVIERIFKLVERYPSRSAAARAWGINVNTLKNYYRRQDIEPTPRQSQLLKISEVEGVSLEWLTTGTGEPPKNPQRANPEGREDKLVDMLSFLTEDERKGLTEVLARKGVETVLYLLDEKNIKLLKCPDREKDRMLALFEEKRGSSEVSADVAELGQSDSSKKAG</sequence>
<protein>
    <submittedName>
        <fullName evidence="2">Uncharacterized HTH-type transcriptional regulator HI_1476</fullName>
    </submittedName>
</protein>
<dbReference type="GO" id="GO:0003677">
    <property type="term" value="F:DNA binding"/>
    <property type="evidence" value="ECO:0007669"/>
    <property type="project" value="InterPro"/>
</dbReference>
<evidence type="ECO:0000313" key="3">
    <source>
        <dbReference type="Proteomes" id="UP000254387"/>
    </source>
</evidence>
<dbReference type="InterPro" id="IPR010982">
    <property type="entry name" value="Lambda_DNA-bd_dom_sf"/>
</dbReference>
<gene>
    <name evidence="2" type="ORF">NCTC5053_00411</name>
</gene>
<organism evidence="2 3">
    <name type="scientific">Klebsiella pneumoniae</name>
    <dbReference type="NCBI Taxonomy" id="573"/>
    <lineage>
        <taxon>Bacteria</taxon>
        <taxon>Pseudomonadati</taxon>
        <taxon>Pseudomonadota</taxon>
        <taxon>Gammaproteobacteria</taxon>
        <taxon>Enterobacterales</taxon>
        <taxon>Enterobacteriaceae</taxon>
        <taxon>Klebsiella/Raoultella group</taxon>
        <taxon>Klebsiella</taxon>
        <taxon>Klebsiella pneumoniae complex</taxon>
    </lineage>
</organism>
<accession>A0A377ZTZ7</accession>
<name>A0A377ZTZ7_KLEPN</name>
<dbReference type="EMBL" id="UGMN01000004">
    <property type="protein sequence ID" value="STU82282.1"/>
    <property type="molecule type" value="Genomic_DNA"/>
</dbReference>
<dbReference type="Gene3D" id="1.10.260.40">
    <property type="entry name" value="lambda repressor-like DNA-binding domains"/>
    <property type="match status" value="1"/>
</dbReference>
<evidence type="ECO:0000256" key="1">
    <source>
        <dbReference type="SAM" id="MobiDB-lite"/>
    </source>
</evidence>
<reference evidence="2 3" key="1">
    <citation type="submission" date="2018-06" db="EMBL/GenBank/DDBJ databases">
        <authorList>
            <consortium name="Pathogen Informatics"/>
            <person name="Doyle S."/>
        </authorList>
    </citation>
    <scope>NUCLEOTIDE SEQUENCE [LARGE SCALE GENOMIC DNA]</scope>
    <source>
        <strain evidence="2 3">NCTC5053</strain>
    </source>
</reference>
<dbReference type="Proteomes" id="UP000254387">
    <property type="component" value="Unassembled WGS sequence"/>
</dbReference>
<proteinExistence type="predicted"/>